<dbReference type="AlphaFoldDB" id="A0A9P5LBZ7"/>
<dbReference type="PANTHER" id="PTHR20531">
    <property type="entry name" value="N-ALPHA-ACETYLTRANSFERASE 40"/>
    <property type="match status" value="1"/>
</dbReference>
<keyword evidence="9" id="KW-0012">Acyltransferase</keyword>
<keyword evidence="8" id="KW-0539">Nucleus</keyword>
<evidence type="ECO:0000256" key="9">
    <source>
        <dbReference type="ARBA" id="ARBA00023315"/>
    </source>
</evidence>
<dbReference type="InterPro" id="IPR039949">
    <property type="entry name" value="NAA40"/>
</dbReference>
<evidence type="ECO:0000256" key="8">
    <source>
        <dbReference type="ARBA" id="ARBA00023242"/>
    </source>
</evidence>
<evidence type="ECO:0000256" key="10">
    <source>
        <dbReference type="ARBA" id="ARBA00047821"/>
    </source>
</evidence>
<dbReference type="OrthoDB" id="424551at2759"/>
<evidence type="ECO:0000313" key="15">
    <source>
        <dbReference type="Proteomes" id="UP000722485"/>
    </source>
</evidence>
<comment type="caution">
    <text evidence="14">The sequence shown here is derived from an EMBL/GenBank/DDBJ whole genome shotgun (WGS) entry which is preliminary data.</text>
</comment>
<evidence type="ECO:0000256" key="12">
    <source>
        <dbReference type="SAM" id="MobiDB-lite"/>
    </source>
</evidence>
<feature type="domain" description="N-acetyltransferase" evidence="13">
    <location>
        <begin position="72"/>
        <end position="228"/>
    </location>
</feature>
<dbReference type="InterPro" id="IPR016181">
    <property type="entry name" value="Acyl_CoA_acyltransferase"/>
</dbReference>
<evidence type="ECO:0000313" key="14">
    <source>
        <dbReference type="EMBL" id="KAF7542992.1"/>
    </source>
</evidence>
<evidence type="ECO:0000259" key="13">
    <source>
        <dbReference type="PROSITE" id="PS51186"/>
    </source>
</evidence>
<comment type="subcellular location">
    <subcellularLocation>
        <location evidence="2">Cytoplasm</location>
    </subcellularLocation>
    <subcellularLocation>
        <location evidence="1">Nucleus</location>
    </subcellularLocation>
</comment>
<name>A0A9P5LBZ7_9HYPO</name>
<evidence type="ECO:0000256" key="5">
    <source>
        <dbReference type="ARBA" id="ARBA00015043"/>
    </source>
</evidence>
<sequence length="252" mass="28414">MTEANGTATPVPGPDVGHEGVEKPRGRRQRQKPVNPIEKANKTPDEDFVQEYVKPSSGSWPQWIHARTEAVYTLSLSRPGDLCDEELDACFHLVDETSGADYRSSSFGWHVAVKKKEMRSADLRYILVKDADGAIKGFTSMMPTFENHEPVVYCYEIHLKPELQGTGLGTQLMGYLMDVAENIQTVEKVMLTCFVSNTSGLKFYEKLGFDKDDYSPRERKLRGGKTVVPDYVILSRRTATGDAADPRRRRRH</sequence>
<dbReference type="GO" id="GO:0043998">
    <property type="term" value="F:histone H2A acetyltransferase activity"/>
    <property type="evidence" value="ECO:0007669"/>
    <property type="project" value="InterPro"/>
</dbReference>
<dbReference type="EC" id="2.3.1.257" evidence="4"/>
<comment type="similarity">
    <text evidence="3">Belongs to the acetyltransferase family. NAA40 subfamily.</text>
</comment>
<dbReference type="Proteomes" id="UP000722485">
    <property type="component" value="Unassembled WGS sequence"/>
</dbReference>
<reference evidence="14" key="1">
    <citation type="submission" date="2020-03" db="EMBL/GenBank/DDBJ databases">
        <title>Draft Genome Sequence of Cylindrodendrum hubeiense.</title>
        <authorList>
            <person name="Buettner E."/>
            <person name="Kellner H."/>
        </authorList>
    </citation>
    <scope>NUCLEOTIDE SEQUENCE</scope>
    <source>
        <strain evidence="14">IHI 201604</strain>
    </source>
</reference>
<keyword evidence="6" id="KW-0963">Cytoplasm</keyword>
<comment type="catalytic activity">
    <reaction evidence="10">
        <text>N-terminal L-seryl-[histone H2A] + acetyl-CoA = N-terminal N(alpha)-acetyl-L-seryl-[histone H2A] + CoA + H(+)</text>
        <dbReference type="Rhea" id="RHEA:50600"/>
        <dbReference type="Rhea" id="RHEA-COMP:12742"/>
        <dbReference type="Rhea" id="RHEA-COMP:12744"/>
        <dbReference type="ChEBI" id="CHEBI:15378"/>
        <dbReference type="ChEBI" id="CHEBI:57287"/>
        <dbReference type="ChEBI" id="CHEBI:57288"/>
        <dbReference type="ChEBI" id="CHEBI:64738"/>
        <dbReference type="ChEBI" id="CHEBI:83690"/>
        <dbReference type="EC" id="2.3.1.257"/>
    </reaction>
</comment>
<evidence type="ECO:0000256" key="11">
    <source>
        <dbReference type="ARBA" id="ARBA00049524"/>
    </source>
</evidence>
<dbReference type="PROSITE" id="PS51186">
    <property type="entry name" value="GNAT"/>
    <property type="match status" value="1"/>
</dbReference>
<comment type="catalytic activity">
    <reaction evidence="11">
        <text>N-terminal L-seryl-[histone H4] + acetyl-CoA = N-terminal N(alpha)-acetyl-L-seryl-[histone H4] + CoA + H(+)</text>
        <dbReference type="Rhea" id="RHEA:50596"/>
        <dbReference type="Rhea" id="RHEA-COMP:12740"/>
        <dbReference type="Rhea" id="RHEA-COMP:12743"/>
        <dbReference type="ChEBI" id="CHEBI:15378"/>
        <dbReference type="ChEBI" id="CHEBI:57287"/>
        <dbReference type="ChEBI" id="CHEBI:57288"/>
        <dbReference type="ChEBI" id="CHEBI:64738"/>
        <dbReference type="ChEBI" id="CHEBI:83690"/>
        <dbReference type="EC" id="2.3.1.257"/>
    </reaction>
</comment>
<keyword evidence="7" id="KW-0808">Transferase</keyword>
<evidence type="ECO:0000256" key="6">
    <source>
        <dbReference type="ARBA" id="ARBA00022490"/>
    </source>
</evidence>
<gene>
    <name evidence="14" type="ORF">G7Z17_g11108</name>
</gene>
<proteinExistence type="inferred from homology"/>
<evidence type="ECO:0000256" key="1">
    <source>
        <dbReference type="ARBA" id="ARBA00004123"/>
    </source>
</evidence>
<keyword evidence="15" id="KW-1185">Reference proteome</keyword>
<accession>A0A9P5LBZ7</accession>
<dbReference type="GO" id="GO:0010485">
    <property type="term" value="F:histone H4 acetyltransferase activity"/>
    <property type="evidence" value="ECO:0007669"/>
    <property type="project" value="InterPro"/>
</dbReference>
<dbReference type="EMBL" id="JAANBB010000399">
    <property type="protein sequence ID" value="KAF7542992.1"/>
    <property type="molecule type" value="Genomic_DNA"/>
</dbReference>
<dbReference type="Pfam" id="PF00583">
    <property type="entry name" value="Acetyltransf_1"/>
    <property type="match status" value="1"/>
</dbReference>
<evidence type="ECO:0000256" key="4">
    <source>
        <dbReference type="ARBA" id="ARBA00012950"/>
    </source>
</evidence>
<evidence type="ECO:0000256" key="2">
    <source>
        <dbReference type="ARBA" id="ARBA00004496"/>
    </source>
</evidence>
<organism evidence="14 15">
    <name type="scientific">Cylindrodendrum hubeiense</name>
    <dbReference type="NCBI Taxonomy" id="595255"/>
    <lineage>
        <taxon>Eukaryota</taxon>
        <taxon>Fungi</taxon>
        <taxon>Dikarya</taxon>
        <taxon>Ascomycota</taxon>
        <taxon>Pezizomycotina</taxon>
        <taxon>Sordariomycetes</taxon>
        <taxon>Hypocreomycetidae</taxon>
        <taxon>Hypocreales</taxon>
        <taxon>Nectriaceae</taxon>
        <taxon>Cylindrodendrum</taxon>
    </lineage>
</organism>
<dbReference type="GO" id="GO:1990189">
    <property type="term" value="F:protein N-terminal-serine acetyltransferase activity"/>
    <property type="evidence" value="ECO:0007669"/>
    <property type="project" value="UniProtKB-EC"/>
</dbReference>
<evidence type="ECO:0000256" key="7">
    <source>
        <dbReference type="ARBA" id="ARBA00022679"/>
    </source>
</evidence>
<evidence type="ECO:0000256" key="3">
    <source>
        <dbReference type="ARBA" id="ARBA00008870"/>
    </source>
</evidence>
<dbReference type="GO" id="GO:0005634">
    <property type="term" value="C:nucleus"/>
    <property type="evidence" value="ECO:0007669"/>
    <property type="project" value="UniProtKB-SubCell"/>
</dbReference>
<protein>
    <recommendedName>
        <fullName evidence="5">N-alpha-acetyltransferase 40</fullName>
        <ecNumber evidence="4">2.3.1.257</ecNumber>
    </recommendedName>
</protein>
<dbReference type="CDD" id="cd04301">
    <property type="entry name" value="NAT_SF"/>
    <property type="match status" value="1"/>
</dbReference>
<dbReference type="PANTHER" id="PTHR20531:SF1">
    <property type="entry name" value="N-ALPHA-ACETYLTRANSFERASE 40"/>
    <property type="match status" value="1"/>
</dbReference>
<feature type="region of interest" description="Disordered" evidence="12">
    <location>
        <begin position="1"/>
        <end position="45"/>
    </location>
</feature>
<dbReference type="InterPro" id="IPR000182">
    <property type="entry name" value="GNAT_dom"/>
</dbReference>
<dbReference type="GO" id="GO:0005737">
    <property type="term" value="C:cytoplasm"/>
    <property type="evidence" value="ECO:0007669"/>
    <property type="project" value="UniProtKB-SubCell"/>
</dbReference>
<dbReference type="SUPFAM" id="SSF55729">
    <property type="entry name" value="Acyl-CoA N-acyltransferases (Nat)"/>
    <property type="match status" value="1"/>
</dbReference>
<dbReference type="Gene3D" id="3.40.630.30">
    <property type="match status" value="1"/>
</dbReference>